<dbReference type="RefSeq" id="WP_073598367.1">
    <property type="nucleotide sequence ID" value="NZ_MRCB01000003.1"/>
</dbReference>
<comment type="caution">
    <text evidence="2">The sequence shown here is derived from an EMBL/GenBank/DDBJ whole genome shotgun (WGS) entry which is preliminary data.</text>
</comment>
<proteinExistence type="predicted"/>
<dbReference type="OrthoDB" id="574339at2"/>
<reference evidence="2 3" key="1">
    <citation type="submission" date="2016-11" db="EMBL/GenBank/DDBJ databases">
        <title>Draft Genome Sequences of Nine Cyanobacterial Strains from Diverse Habitats.</title>
        <authorList>
            <person name="Zhu T."/>
            <person name="Hou S."/>
            <person name="Lu X."/>
            <person name="Hess W.R."/>
        </authorList>
    </citation>
    <scope>NUCLEOTIDE SEQUENCE [LARGE SCALE GENOMIC DNA]</scope>
    <source>
        <strain evidence="2 3">NIES-593</strain>
    </source>
</reference>
<dbReference type="EMBL" id="MRCB01000003">
    <property type="protein sequence ID" value="OKH25521.1"/>
    <property type="molecule type" value="Genomic_DNA"/>
</dbReference>
<organism evidence="2 3">
    <name type="scientific">Hydrococcus rivularis NIES-593</name>
    <dbReference type="NCBI Taxonomy" id="1921803"/>
    <lineage>
        <taxon>Bacteria</taxon>
        <taxon>Bacillati</taxon>
        <taxon>Cyanobacteriota</taxon>
        <taxon>Cyanophyceae</taxon>
        <taxon>Pleurocapsales</taxon>
        <taxon>Hydrococcaceae</taxon>
        <taxon>Hydrococcus</taxon>
    </lineage>
</organism>
<name>A0A1U7HPM6_9CYAN</name>
<dbReference type="Proteomes" id="UP000186868">
    <property type="component" value="Unassembled WGS sequence"/>
</dbReference>
<feature type="transmembrane region" description="Helical" evidence="1">
    <location>
        <begin position="12"/>
        <end position="38"/>
    </location>
</feature>
<feature type="transmembrane region" description="Helical" evidence="1">
    <location>
        <begin position="44"/>
        <end position="63"/>
    </location>
</feature>
<gene>
    <name evidence="2" type="ORF">NIES593_04025</name>
</gene>
<keyword evidence="1" id="KW-1133">Transmembrane helix</keyword>
<dbReference type="STRING" id="1921803.NIES593_04025"/>
<evidence type="ECO:0000313" key="2">
    <source>
        <dbReference type="EMBL" id="OKH25521.1"/>
    </source>
</evidence>
<keyword evidence="1" id="KW-0812">Transmembrane</keyword>
<keyword evidence="3" id="KW-1185">Reference proteome</keyword>
<keyword evidence="1" id="KW-0472">Membrane</keyword>
<accession>A0A1U7HPM6</accession>
<dbReference type="NCBIfam" id="NF040558">
    <property type="entry name" value="CAS_Csx18"/>
    <property type="match status" value="1"/>
</dbReference>
<evidence type="ECO:0000313" key="3">
    <source>
        <dbReference type="Proteomes" id="UP000186868"/>
    </source>
</evidence>
<evidence type="ECO:0000256" key="1">
    <source>
        <dbReference type="SAM" id="Phobius"/>
    </source>
</evidence>
<sequence>MYLSLRAAFVRNVFAAGVNGAITLILLLIAPLGLAAVIVNTVMVTASTFVVCTLGDLVVAWLLKSSSPNQLTRGGELRQFNPFSQPRAIDRRKRY</sequence>
<dbReference type="AlphaFoldDB" id="A0A1U7HPM6"/>
<protein>
    <submittedName>
        <fullName evidence="2">Uncharacterized protein</fullName>
    </submittedName>
</protein>